<keyword evidence="5" id="KW-1185">Reference proteome</keyword>
<dbReference type="GO" id="GO:1902201">
    <property type="term" value="P:negative regulation of bacterial-type flagellum-dependent cell motility"/>
    <property type="evidence" value="ECO:0007669"/>
    <property type="project" value="TreeGrafter"/>
</dbReference>
<dbReference type="EMBL" id="MVHJ01000014">
    <property type="protein sequence ID" value="ORA03757.1"/>
    <property type="molecule type" value="Genomic_DNA"/>
</dbReference>
<feature type="region of interest" description="Disordered" evidence="1">
    <location>
        <begin position="345"/>
        <end position="368"/>
    </location>
</feature>
<feature type="transmembrane region" description="Helical" evidence="2">
    <location>
        <begin position="32"/>
        <end position="50"/>
    </location>
</feature>
<dbReference type="Gene3D" id="3.30.70.270">
    <property type="match status" value="1"/>
</dbReference>
<comment type="caution">
    <text evidence="4">The sequence shown here is derived from an EMBL/GenBank/DDBJ whole genome shotgun (WGS) entry which is preliminary data.</text>
</comment>
<sequence length="368" mass="38391">MAVLGSSWRQPDHFDWLSSYLKVQRLRGLTRVMMVAVIVLVGVAPLVMHWSPGGPADGLPTIVSIIIAVITAGLAMLWIWRWPSRRQSVAFAMTATVCIGVACLLDRDPGSGLLGCAVFAAIAGYVAFFHSSRHLVAVIVIAVSIATVDAVRIALAGDPAAAISKYLVILVGVLAVPSSVQILVQLLGSDAAESDLDSLTGAHNRRGFYRGAHDLVVRARDDAAAVGLILVDLDGFKRVNDTRGHAAGDALLVAVSDVLRRCAADLDAITARFGGEEFVVLGTLDTAAADDLAERVRTDVAALPDALTVSIGVAGSAVAGAADTEIRPILDRLVDAADDAMYDAKRSGGNRVRHSGRPAGPGPGTARD</sequence>
<dbReference type="Proteomes" id="UP000192366">
    <property type="component" value="Unassembled WGS sequence"/>
</dbReference>
<dbReference type="PANTHER" id="PTHR45138">
    <property type="entry name" value="REGULATORY COMPONENTS OF SENSORY TRANSDUCTION SYSTEM"/>
    <property type="match status" value="1"/>
</dbReference>
<feature type="transmembrane region" description="Helical" evidence="2">
    <location>
        <begin position="62"/>
        <end position="80"/>
    </location>
</feature>
<dbReference type="InterPro" id="IPR029787">
    <property type="entry name" value="Nucleotide_cyclase"/>
</dbReference>
<dbReference type="SMART" id="SM00267">
    <property type="entry name" value="GGDEF"/>
    <property type="match status" value="1"/>
</dbReference>
<keyword evidence="2" id="KW-0812">Transmembrane</keyword>
<dbReference type="CDD" id="cd01949">
    <property type="entry name" value="GGDEF"/>
    <property type="match status" value="1"/>
</dbReference>
<feature type="transmembrane region" description="Helical" evidence="2">
    <location>
        <begin position="87"/>
        <end position="105"/>
    </location>
</feature>
<evidence type="ECO:0000313" key="4">
    <source>
        <dbReference type="EMBL" id="ORA03757.1"/>
    </source>
</evidence>
<feature type="transmembrane region" description="Helical" evidence="2">
    <location>
        <begin position="167"/>
        <end position="188"/>
    </location>
</feature>
<dbReference type="STRING" id="564198.BST17_17460"/>
<feature type="domain" description="GGDEF" evidence="3">
    <location>
        <begin position="224"/>
        <end position="357"/>
    </location>
</feature>
<evidence type="ECO:0000256" key="2">
    <source>
        <dbReference type="SAM" id="Phobius"/>
    </source>
</evidence>
<dbReference type="InterPro" id="IPR043128">
    <property type="entry name" value="Rev_trsase/Diguanyl_cyclase"/>
</dbReference>
<gene>
    <name evidence="4" type="ORF">BST17_17460</name>
</gene>
<proteinExistence type="predicted"/>
<feature type="transmembrane region" description="Helical" evidence="2">
    <location>
        <begin position="111"/>
        <end position="128"/>
    </location>
</feature>
<reference evidence="4 5" key="1">
    <citation type="submission" date="2017-02" db="EMBL/GenBank/DDBJ databases">
        <title>The new phylogeny of genus Mycobacterium.</title>
        <authorList>
            <person name="Tortoli E."/>
            <person name="Trovato A."/>
            <person name="Cirillo D.M."/>
        </authorList>
    </citation>
    <scope>NUCLEOTIDE SEQUENCE [LARGE SCALE GENOMIC DNA]</scope>
    <source>
        <strain evidence="4 5">DSM 45578</strain>
    </source>
</reference>
<evidence type="ECO:0000259" key="3">
    <source>
        <dbReference type="PROSITE" id="PS50887"/>
    </source>
</evidence>
<dbReference type="InterPro" id="IPR000160">
    <property type="entry name" value="GGDEF_dom"/>
</dbReference>
<dbReference type="NCBIfam" id="TIGR00254">
    <property type="entry name" value="GGDEF"/>
    <property type="match status" value="1"/>
</dbReference>
<dbReference type="Pfam" id="PF00990">
    <property type="entry name" value="GGDEF"/>
    <property type="match status" value="1"/>
</dbReference>
<evidence type="ECO:0000313" key="5">
    <source>
        <dbReference type="Proteomes" id="UP000192366"/>
    </source>
</evidence>
<dbReference type="GO" id="GO:0052621">
    <property type="term" value="F:diguanylate cyclase activity"/>
    <property type="evidence" value="ECO:0007669"/>
    <property type="project" value="TreeGrafter"/>
</dbReference>
<dbReference type="GO" id="GO:0005886">
    <property type="term" value="C:plasma membrane"/>
    <property type="evidence" value="ECO:0007669"/>
    <property type="project" value="TreeGrafter"/>
</dbReference>
<dbReference type="PROSITE" id="PS50887">
    <property type="entry name" value="GGDEF"/>
    <property type="match status" value="1"/>
</dbReference>
<feature type="transmembrane region" description="Helical" evidence="2">
    <location>
        <begin position="135"/>
        <end position="155"/>
    </location>
</feature>
<accession>A0A1W9YUU0</accession>
<dbReference type="AlphaFoldDB" id="A0A1W9YUU0"/>
<protein>
    <recommendedName>
        <fullName evidence="3">GGDEF domain-containing protein</fullName>
    </recommendedName>
</protein>
<dbReference type="GO" id="GO:0043709">
    <property type="term" value="P:cell adhesion involved in single-species biofilm formation"/>
    <property type="evidence" value="ECO:0007669"/>
    <property type="project" value="TreeGrafter"/>
</dbReference>
<organism evidence="4 5">
    <name type="scientific">Mycolicibacterium bacteremicum</name>
    <name type="common">Mycobacterium bacteremicum</name>
    <dbReference type="NCBI Taxonomy" id="564198"/>
    <lineage>
        <taxon>Bacteria</taxon>
        <taxon>Bacillati</taxon>
        <taxon>Actinomycetota</taxon>
        <taxon>Actinomycetes</taxon>
        <taxon>Mycobacteriales</taxon>
        <taxon>Mycobacteriaceae</taxon>
        <taxon>Mycolicibacterium</taxon>
    </lineage>
</organism>
<keyword evidence="2" id="KW-0472">Membrane</keyword>
<dbReference type="SUPFAM" id="SSF55073">
    <property type="entry name" value="Nucleotide cyclase"/>
    <property type="match status" value="1"/>
</dbReference>
<keyword evidence="2" id="KW-1133">Transmembrane helix</keyword>
<name>A0A1W9YUU0_MYCBA</name>
<dbReference type="InterPro" id="IPR050469">
    <property type="entry name" value="Diguanylate_Cyclase"/>
</dbReference>
<evidence type="ECO:0000256" key="1">
    <source>
        <dbReference type="SAM" id="MobiDB-lite"/>
    </source>
</evidence>
<dbReference type="PANTHER" id="PTHR45138:SF9">
    <property type="entry name" value="DIGUANYLATE CYCLASE DGCM-RELATED"/>
    <property type="match status" value="1"/>
</dbReference>